<protein>
    <submittedName>
        <fullName evidence="2">Uncharacterized protein</fullName>
    </submittedName>
</protein>
<evidence type="ECO:0000313" key="2">
    <source>
        <dbReference type="EMBL" id="KKL07529.1"/>
    </source>
</evidence>
<feature type="non-terminal residue" evidence="2">
    <location>
        <position position="62"/>
    </location>
</feature>
<dbReference type="AlphaFoldDB" id="A0A0F9AD68"/>
<organism evidence="2">
    <name type="scientific">marine sediment metagenome</name>
    <dbReference type="NCBI Taxonomy" id="412755"/>
    <lineage>
        <taxon>unclassified sequences</taxon>
        <taxon>metagenomes</taxon>
        <taxon>ecological metagenomes</taxon>
    </lineage>
</organism>
<evidence type="ECO:0000256" key="1">
    <source>
        <dbReference type="SAM" id="MobiDB-lite"/>
    </source>
</evidence>
<feature type="region of interest" description="Disordered" evidence="1">
    <location>
        <begin position="1"/>
        <end position="22"/>
    </location>
</feature>
<comment type="caution">
    <text evidence="2">The sequence shown here is derived from an EMBL/GenBank/DDBJ whole genome shotgun (WGS) entry which is preliminary data.</text>
</comment>
<sequence length="62" mass="6933">MTDIEWVKNPDGGSQGKSWNPVSGCEHLPPQCPVSADCWARKTAETRLRGRFGYPEDTPFKP</sequence>
<dbReference type="EMBL" id="LAZR01043257">
    <property type="protein sequence ID" value="KKL07529.1"/>
    <property type="molecule type" value="Genomic_DNA"/>
</dbReference>
<proteinExistence type="predicted"/>
<reference evidence="2" key="1">
    <citation type="journal article" date="2015" name="Nature">
        <title>Complex archaea that bridge the gap between prokaryotes and eukaryotes.</title>
        <authorList>
            <person name="Spang A."/>
            <person name="Saw J.H."/>
            <person name="Jorgensen S.L."/>
            <person name="Zaremba-Niedzwiedzka K."/>
            <person name="Martijn J."/>
            <person name="Lind A.E."/>
            <person name="van Eijk R."/>
            <person name="Schleper C."/>
            <person name="Guy L."/>
            <person name="Ettema T.J."/>
        </authorList>
    </citation>
    <scope>NUCLEOTIDE SEQUENCE</scope>
</reference>
<name>A0A0F9AD68_9ZZZZ</name>
<accession>A0A0F9AD68</accession>
<gene>
    <name evidence="2" type="ORF">LCGC14_2585140</name>
</gene>